<evidence type="ECO:0000259" key="2">
    <source>
        <dbReference type="Pfam" id="PF02481"/>
    </source>
</evidence>
<reference evidence="4" key="1">
    <citation type="submission" date="2019-08" db="EMBL/GenBank/DDBJ databases">
        <authorList>
            <person name="Kucharzyk K."/>
            <person name="Murdoch R.W."/>
            <person name="Higgins S."/>
            <person name="Loffler F."/>
        </authorList>
    </citation>
    <scope>NUCLEOTIDE SEQUENCE</scope>
</reference>
<sequence>MSEAGERSGSLITATRALEQGKDVLVVPGSIFSEESKGTNKLIKEGAHVLTETQDILNLLGIVKSKGNKITSNKVSNNKSSISDEIYKVINNNPIHIDDIIRLTNIDIKRLYEVLFEMQLKDEILCLNGNFYVRVNNTI</sequence>
<dbReference type="GO" id="GO:0009294">
    <property type="term" value="P:DNA-mediated transformation"/>
    <property type="evidence" value="ECO:0007669"/>
    <property type="project" value="InterPro"/>
</dbReference>
<dbReference type="InterPro" id="IPR057666">
    <property type="entry name" value="DrpA_SLOG"/>
</dbReference>
<dbReference type="InterPro" id="IPR003488">
    <property type="entry name" value="DprA"/>
</dbReference>
<proteinExistence type="inferred from homology"/>
<feature type="domain" description="Smf/DprA SLOG" evidence="2">
    <location>
        <begin position="3"/>
        <end position="60"/>
    </location>
</feature>
<feature type="domain" description="DprA winged helix" evidence="3">
    <location>
        <begin position="79"/>
        <end position="130"/>
    </location>
</feature>
<dbReference type="InterPro" id="IPR041614">
    <property type="entry name" value="DprA_WH"/>
</dbReference>
<comment type="similarity">
    <text evidence="1">Belongs to the DprA/Smf family.</text>
</comment>
<dbReference type="PANTHER" id="PTHR43022">
    <property type="entry name" value="PROTEIN SMF"/>
    <property type="match status" value="1"/>
</dbReference>
<name>A0A645DV60_9ZZZZ</name>
<dbReference type="Gene3D" id="1.10.10.10">
    <property type="entry name" value="Winged helix-like DNA-binding domain superfamily/Winged helix DNA-binding domain"/>
    <property type="match status" value="1"/>
</dbReference>
<evidence type="ECO:0000256" key="1">
    <source>
        <dbReference type="ARBA" id="ARBA00006525"/>
    </source>
</evidence>
<dbReference type="AlphaFoldDB" id="A0A645DV60"/>
<dbReference type="Pfam" id="PF02481">
    <property type="entry name" value="DNA_processg_A"/>
    <property type="match status" value="1"/>
</dbReference>
<dbReference type="Pfam" id="PF17782">
    <property type="entry name" value="WHD_DprA"/>
    <property type="match status" value="1"/>
</dbReference>
<protein>
    <submittedName>
        <fullName evidence="4">Uncharacterized protein</fullName>
    </submittedName>
</protein>
<dbReference type="InterPro" id="IPR036388">
    <property type="entry name" value="WH-like_DNA-bd_sf"/>
</dbReference>
<dbReference type="PANTHER" id="PTHR43022:SF1">
    <property type="entry name" value="PROTEIN SMF"/>
    <property type="match status" value="1"/>
</dbReference>
<gene>
    <name evidence="4" type="ORF">SDC9_139608</name>
</gene>
<comment type="caution">
    <text evidence="4">The sequence shown here is derived from an EMBL/GenBank/DDBJ whole genome shotgun (WGS) entry which is preliminary data.</text>
</comment>
<evidence type="ECO:0000259" key="3">
    <source>
        <dbReference type="Pfam" id="PF17782"/>
    </source>
</evidence>
<organism evidence="4">
    <name type="scientific">bioreactor metagenome</name>
    <dbReference type="NCBI Taxonomy" id="1076179"/>
    <lineage>
        <taxon>unclassified sequences</taxon>
        <taxon>metagenomes</taxon>
        <taxon>ecological metagenomes</taxon>
    </lineage>
</organism>
<dbReference type="Gene3D" id="3.40.50.450">
    <property type="match status" value="1"/>
</dbReference>
<accession>A0A645DV60</accession>
<evidence type="ECO:0000313" key="4">
    <source>
        <dbReference type="EMBL" id="MPM92473.1"/>
    </source>
</evidence>
<dbReference type="EMBL" id="VSSQ01039407">
    <property type="protein sequence ID" value="MPM92473.1"/>
    <property type="molecule type" value="Genomic_DNA"/>
</dbReference>